<dbReference type="Proteomes" id="UP000182915">
    <property type="component" value="Chromosome I"/>
</dbReference>
<dbReference type="PANTHER" id="PTHR43491">
    <property type="entry name" value="UDP-N-ACETYL-D-MANNOSAMINE DEHYDROGENASE"/>
    <property type="match status" value="1"/>
</dbReference>
<dbReference type="GO" id="GO:0016616">
    <property type="term" value="F:oxidoreductase activity, acting on the CH-OH group of donors, NAD or NADP as acceptor"/>
    <property type="evidence" value="ECO:0007669"/>
    <property type="project" value="InterPro"/>
</dbReference>
<dbReference type="SUPFAM" id="SSF52413">
    <property type="entry name" value="UDP-glucose/GDP-mannose dehydrogenase C-terminal domain"/>
    <property type="match status" value="1"/>
</dbReference>
<dbReference type="InterPro" id="IPR028359">
    <property type="entry name" value="UDP_ManNAc/GlcNAc_DH"/>
</dbReference>
<evidence type="ECO:0000256" key="4">
    <source>
        <dbReference type="PIRNR" id="PIRNR000124"/>
    </source>
</evidence>
<keyword evidence="2" id="KW-0560">Oxidoreductase</keyword>
<sequence length="449" mass="48371">MSEPAKYDVGIVGLGYVGLTLATVLAESGSSVIGVETRPEIVEMTNQGIPHFTETGLPDALSGVTRSGKLRAAERFDGSFTCDTYIITVGTPLSADGVARVDMIEAAARDIAANMRDGALVILRSTVKVGTTRDVVAPALAESGKQFDIAMCPERTLEGKALQELRELPQIVGADEQAVADRAAALFRRLTNSIVQVSGVETAEIIKLVSNTFRDVQFAFANEVARLCDAFGVNAHEVIASGKLGYSRTNIPMPGLVGGPCLEKDPHILMESARTRGVHLEMTSAGRMINERQPQETVRFISTEINRRKLSERGPLKISLVGMAFKGLPETSDLRGSMSIKVLDQLRKAHPEAEIGLYDPVTSPEVLAAEFPDDRVFNRFGDAVSGASVVVIGNNHPSLGQISPRTISEFISPDGFIFDYWNHFSHLPKSELGDSYFAVGNSGWVPVDV</sequence>
<dbReference type="NCBIfam" id="TIGR03026">
    <property type="entry name" value="NDP-sugDHase"/>
    <property type="match status" value="1"/>
</dbReference>
<dbReference type="PANTHER" id="PTHR43491:SF2">
    <property type="entry name" value="UDP-N-ACETYL-D-MANNOSAMINE DEHYDROGENASE"/>
    <property type="match status" value="1"/>
</dbReference>
<dbReference type="GO" id="GO:0016628">
    <property type="term" value="F:oxidoreductase activity, acting on the CH-CH group of donors, NAD or NADP as acceptor"/>
    <property type="evidence" value="ECO:0007669"/>
    <property type="project" value="InterPro"/>
</dbReference>
<dbReference type="InterPro" id="IPR001732">
    <property type="entry name" value="UDP-Glc/GDP-Man_DH_N"/>
</dbReference>
<dbReference type="PIRSF" id="PIRSF500136">
    <property type="entry name" value="UDP_ManNAc_DH"/>
    <property type="match status" value="1"/>
</dbReference>
<gene>
    <name evidence="6" type="ORF">SAMN04489835_5581</name>
</gene>
<dbReference type="InterPro" id="IPR014026">
    <property type="entry name" value="UDP-Glc/GDP-Man_DH_dimer"/>
</dbReference>
<dbReference type="GO" id="GO:0051287">
    <property type="term" value="F:NAD binding"/>
    <property type="evidence" value="ECO:0007669"/>
    <property type="project" value="InterPro"/>
</dbReference>
<name>A0A1H6M192_MYCRU</name>
<dbReference type="InterPro" id="IPR008927">
    <property type="entry name" value="6-PGluconate_DH-like_C_sf"/>
</dbReference>
<dbReference type="SUPFAM" id="SSF48179">
    <property type="entry name" value="6-phosphogluconate dehydrogenase C-terminal domain-like"/>
    <property type="match status" value="1"/>
</dbReference>
<dbReference type="STRING" id="370526.SAMN04489835_5581"/>
<proteinExistence type="inferred from homology"/>
<organism evidence="6 7">
    <name type="scientific">Mycolicibacterium rutilum</name>
    <name type="common">Mycobacterium rutilum</name>
    <dbReference type="NCBI Taxonomy" id="370526"/>
    <lineage>
        <taxon>Bacteria</taxon>
        <taxon>Bacillati</taxon>
        <taxon>Actinomycetota</taxon>
        <taxon>Actinomycetes</taxon>
        <taxon>Mycobacteriales</taxon>
        <taxon>Mycobacteriaceae</taxon>
        <taxon>Mycolicibacterium</taxon>
    </lineage>
</organism>
<reference evidence="7" key="1">
    <citation type="submission" date="2016-10" db="EMBL/GenBank/DDBJ databases">
        <authorList>
            <person name="Varghese N."/>
            <person name="Submissions S."/>
        </authorList>
    </citation>
    <scope>NUCLEOTIDE SEQUENCE [LARGE SCALE GENOMIC DNA]</scope>
    <source>
        <strain evidence="7">DSM 45405</strain>
    </source>
</reference>
<evidence type="ECO:0000313" key="6">
    <source>
        <dbReference type="EMBL" id="SEH91142.1"/>
    </source>
</evidence>
<dbReference type="Gene3D" id="3.40.50.720">
    <property type="entry name" value="NAD(P)-binding Rossmann-like Domain"/>
    <property type="match status" value="2"/>
</dbReference>
<protein>
    <submittedName>
        <fullName evidence="6">UDP-N-acetyl-D-mannosaminuronic acid dehydrogenase</fullName>
    </submittedName>
</protein>
<evidence type="ECO:0000256" key="3">
    <source>
        <dbReference type="ARBA" id="ARBA00023027"/>
    </source>
</evidence>
<dbReference type="SUPFAM" id="SSF51735">
    <property type="entry name" value="NAD(P)-binding Rossmann-fold domains"/>
    <property type="match status" value="1"/>
</dbReference>
<dbReference type="InterPro" id="IPR014027">
    <property type="entry name" value="UDP-Glc/GDP-Man_DH_C"/>
</dbReference>
<dbReference type="SMART" id="SM00984">
    <property type="entry name" value="UDPG_MGDP_dh_C"/>
    <property type="match status" value="1"/>
</dbReference>
<evidence type="ECO:0000313" key="7">
    <source>
        <dbReference type="Proteomes" id="UP000182915"/>
    </source>
</evidence>
<dbReference type="GO" id="GO:0000271">
    <property type="term" value="P:polysaccharide biosynthetic process"/>
    <property type="evidence" value="ECO:0007669"/>
    <property type="project" value="InterPro"/>
</dbReference>
<comment type="similarity">
    <text evidence="1 4">Belongs to the UDP-glucose/GDP-mannose dehydrogenase family.</text>
</comment>
<dbReference type="InterPro" id="IPR036220">
    <property type="entry name" value="UDP-Glc/GDP-Man_DH_C_sf"/>
</dbReference>
<dbReference type="AlphaFoldDB" id="A0A1H6M192"/>
<keyword evidence="7" id="KW-1185">Reference proteome</keyword>
<dbReference type="InterPro" id="IPR017476">
    <property type="entry name" value="UDP-Glc/GDP-Man"/>
</dbReference>
<dbReference type="RefSeq" id="WP_083409954.1">
    <property type="nucleotide sequence ID" value="NZ_LT629971.1"/>
</dbReference>
<dbReference type="OrthoDB" id="5193947at2"/>
<keyword evidence="3" id="KW-0520">NAD</keyword>
<evidence type="ECO:0000256" key="2">
    <source>
        <dbReference type="ARBA" id="ARBA00023002"/>
    </source>
</evidence>
<evidence type="ECO:0000259" key="5">
    <source>
        <dbReference type="SMART" id="SM00984"/>
    </source>
</evidence>
<dbReference type="Pfam" id="PF00984">
    <property type="entry name" value="UDPG_MGDP_dh"/>
    <property type="match status" value="1"/>
</dbReference>
<dbReference type="Pfam" id="PF03720">
    <property type="entry name" value="UDPG_MGDP_dh_C"/>
    <property type="match status" value="1"/>
</dbReference>
<dbReference type="EMBL" id="LT629971">
    <property type="protein sequence ID" value="SEH91142.1"/>
    <property type="molecule type" value="Genomic_DNA"/>
</dbReference>
<dbReference type="Pfam" id="PF03721">
    <property type="entry name" value="UDPG_MGDP_dh_N"/>
    <property type="match status" value="1"/>
</dbReference>
<feature type="domain" description="UDP-glucose/GDP-mannose dehydrogenase C-terminal" evidence="5">
    <location>
        <begin position="319"/>
        <end position="426"/>
    </location>
</feature>
<accession>A0A1H6M192</accession>
<dbReference type="InterPro" id="IPR036291">
    <property type="entry name" value="NAD(P)-bd_dom_sf"/>
</dbReference>
<dbReference type="PIRSF" id="PIRSF000124">
    <property type="entry name" value="UDPglc_GDPman_dh"/>
    <property type="match status" value="1"/>
</dbReference>
<evidence type="ECO:0000256" key="1">
    <source>
        <dbReference type="ARBA" id="ARBA00006601"/>
    </source>
</evidence>